<sequence length="102" mass="10237">MRLVRTLALACALLAPLPALAQSVVPAYRSAAPITPGTPVSSGDGVALACSVGGTLRLVMHDGSLLDFYAQQGTAIVDNLAVKDVSAAGTSATCSVTVLRRG</sequence>
<keyword evidence="3" id="KW-1185">Reference proteome</keyword>
<evidence type="ECO:0000313" key="2">
    <source>
        <dbReference type="EMBL" id="GJE74504.1"/>
    </source>
</evidence>
<proteinExistence type="predicted"/>
<dbReference type="RefSeq" id="WP_137829146.1">
    <property type="nucleotide sequence ID" value="NZ_BPRE01000002.1"/>
</dbReference>
<evidence type="ECO:0000256" key="1">
    <source>
        <dbReference type="SAM" id="SignalP"/>
    </source>
</evidence>
<accession>A0ABQ4URQ9</accession>
<protein>
    <submittedName>
        <fullName evidence="2">Uncharacterized protein</fullName>
    </submittedName>
</protein>
<feature type="signal peptide" evidence="1">
    <location>
        <begin position="1"/>
        <end position="21"/>
    </location>
</feature>
<reference evidence="2" key="2">
    <citation type="submission" date="2021-08" db="EMBL/GenBank/DDBJ databases">
        <authorList>
            <person name="Tani A."/>
            <person name="Ola A."/>
            <person name="Ogura Y."/>
            <person name="Katsura K."/>
            <person name="Hayashi T."/>
        </authorList>
    </citation>
    <scope>NUCLEOTIDE SEQUENCE</scope>
    <source>
        <strain evidence="2">DSM 14458</strain>
    </source>
</reference>
<dbReference type="Proteomes" id="UP001055093">
    <property type="component" value="Unassembled WGS sequence"/>
</dbReference>
<evidence type="ECO:0000313" key="3">
    <source>
        <dbReference type="Proteomes" id="UP001055093"/>
    </source>
</evidence>
<keyword evidence="1" id="KW-0732">Signal</keyword>
<reference evidence="2" key="1">
    <citation type="journal article" date="2021" name="Front. Microbiol.">
        <title>Comprehensive Comparative Genomics and Phenotyping of Methylobacterium Species.</title>
        <authorList>
            <person name="Alessa O."/>
            <person name="Ogura Y."/>
            <person name="Fujitani Y."/>
            <person name="Takami H."/>
            <person name="Hayashi T."/>
            <person name="Sahin N."/>
            <person name="Tani A."/>
        </authorList>
    </citation>
    <scope>NUCLEOTIDE SEQUENCE</scope>
    <source>
        <strain evidence="2">DSM 14458</strain>
    </source>
</reference>
<gene>
    <name evidence="2" type="ORF">BGCPKDLD_1075</name>
</gene>
<dbReference type="EMBL" id="BPRE01000002">
    <property type="protein sequence ID" value="GJE74504.1"/>
    <property type="molecule type" value="Genomic_DNA"/>
</dbReference>
<name>A0ABQ4URQ9_9HYPH</name>
<comment type="caution">
    <text evidence="2">The sequence shown here is derived from an EMBL/GenBank/DDBJ whole genome shotgun (WGS) entry which is preliminary data.</text>
</comment>
<feature type="chain" id="PRO_5046145453" evidence="1">
    <location>
        <begin position="22"/>
        <end position="102"/>
    </location>
</feature>
<organism evidence="2 3">
    <name type="scientific">Methylorubrum suomiense</name>
    <dbReference type="NCBI Taxonomy" id="144191"/>
    <lineage>
        <taxon>Bacteria</taxon>
        <taxon>Pseudomonadati</taxon>
        <taxon>Pseudomonadota</taxon>
        <taxon>Alphaproteobacteria</taxon>
        <taxon>Hyphomicrobiales</taxon>
        <taxon>Methylobacteriaceae</taxon>
        <taxon>Methylorubrum</taxon>
    </lineage>
</organism>